<feature type="region of interest" description="Disordered" evidence="6">
    <location>
        <begin position="94"/>
        <end position="117"/>
    </location>
</feature>
<sequence>MDPTPLGESNVVEFTVTNVHVSSNPYTHPQPRIGSNGPAIPVQPTAYEIIPVESYFTLPQAIWDAPISNQTNTEKKEQIQGASFLSIYPQADTLEPDQNKRSSVSQKRPTTHKNSIVSSLKSKLAADALAEESEGTTTHFGQKAVEDSLQYRQAFLSVLRQYPSVLVKSNDEERENSATEMASDQLTDIKQYRVQLAAEYGSWPGTSAVYRLACVVADGPGSENAADLPPSFRVEIIGLEEQDVILGNERRLDFGAVLCGEYVERQLTVRNQTEAPVSFTVENDVTVASGTNNVSGAPVFMFIPNNGLILPGGSQSLNVTFAPEQPSDLFQQTFLVKLNNQLENSHTIQLSGCGKAHFMYVTGGDYFHGLDESVGSLAGLNDYHGIALQPNVDEISKFSLL</sequence>
<keyword evidence="9" id="KW-1185">Reference proteome</keyword>
<evidence type="ECO:0000256" key="1">
    <source>
        <dbReference type="ARBA" id="ARBA00004138"/>
    </source>
</evidence>
<dbReference type="InterPro" id="IPR053879">
    <property type="entry name" value="HYDIN_VesB_CFA65-like_Ig"/>
</dbReference>
<name>A0A5J4NWY7_9TREM</name>
<evidence type="ECO:0000256" key="4">
    <source>
        <dbReference type="ARBA" id="ARBA00023069"/>
    </source>
</evidence>
<keyword evidence="5" id="KW-0966">Cell projection</keyword>
<accession>A0A5J4NWY7</accession>
<comment type="caution">
    <text evidence="8">The sequence shown here is derived from an EMBL/GenBank/DDBJ whole genome shotgun (WGS) entry which is preliminary data.</text>
</comment>
<dbReference type="Gene3D" id="2.60.40.10">
    <property type="entry name" value="Immunoglobulins"/>
    <property type="match status" value="1"/>
</dbReference>
<comment type="subcellular location">
    <subcellularLocation>
        <location evidence="1">Cell projection</location>
        <location evidence="1">Cilium</location>
    </subcellularLocation>
    <subcellularLocation>
        <location evidence="2">Cytoplasm</location>
    </subcellularLocation>
</comment>
<dbReference type="Pfam" id="PF22544">
    <property type="entry name" value="HYDIN_VesB_CFA65-like_Ig"/>
    <property type="match status" value="1"/>
</dbReference>
<dbReference type="EMBL" id="QNGE01000542">
    <property type="protein sequence ID" value="KAA3680073.1"/>
    <property type="molecule type" value="Genomic_DNA"/>
</dbReference>
<evidence type="ECO:0000256" key="5">
    <source>
        <dbReference type="ARBA" id="ARBA00023273"/>
    </source>
</evidence>
<evidence type="ECO:0000256" key="2">
    <source>
        <dbReference type="ARBA" id="ARBA00004496"/>
    </source>
</evidence>
<dbReference type="GO" id="GO:0005929">
    <property type="term" value="C:cilium"/>
    <property type="evidence" value="ECO:0007669"/>
    <property type="project" value="UniProtKB-SubCell"/>
</dbReference>
<protein>
    <recommendedName>
        <fullName evidence="7">HYDIN/VesB/CFA65-like Ig-like domain-containing protein</fullName>
    </recommendedName>
</protein>
<keyword evidence="3" id="KW-0963">Cytoplasm</keyword>
<evidence type="ECO:0000259" key="7">
    <source>
        <dbReference type="Pfam" id="PF22544"/>
    </source>
</evidence>
<feature type="compositionally biased region" description="Polar residues" evidence="6">
    <location>
        <begin position="101"/>
        <end position="117"/>
    </location>
</feature>
<proteinExistence type="predicted"/>
<dbReference type="AlphaFoldDB" id="A0A5J4NWY7"/>
<dbReference type="PANTHER" id="PTHR22538">
    <property type="entry name" value="CILIA- AND FLAGELLA-ASSOCIATED PROTEIN 74"/>
    <property type="match status" value="1"/>
</dbReference>
<dbReference type="GO" id="GO:0005737">
    <property type="term" value="C:cytoplasm"/>
    <property type="evidence" value="ECO:0007669"/>
    <property type="project" value="UniProtKB-SubCell"/>
</dbReference>
<evidence type="ECO:0000256" key="3">
    <source>
        <dbReference type="ARBA" id="ARBA00022490"/>
    </source>
</evidence>
<dbReference type="InterPro" id="IPR013783">
    <property type="entry name" value="Ig-like_fold"/>
</dbReference>
<evidence type="ECO:0000313" key="9">
    <source>
        <dbReference type="Proteomes" id="UP000324629"/>
    </source>
</evidence>
<dbReference type="PANTHER" id="PTHR22538:SF0">
    <property type="entry name" value="CILIA- AND FLAGELLA-ASSOCIATED PROTEIN 74"/>
    <property type="match status" value="1"/>
</dbReference>
<organism evidence="8 9">
    <name type="scientific">Paragonimus westermani</name>
    <dbReference type="NCBI Taxonomy" id="34504"/>
    <lineage>
        <taxon>Eukaryota</taxon>
        <taxon>Metazoa</taxon>
        <taxon>Spiralia</taxon>
        <taxon>Lophotrochozoa</taxon>
        <taxon>Platyhelminthes</taxon>
        <taxon>Trematoda</taxon>
        <taxon>Digenea</taxon>
        <taxon>Plagiorchiida</taxon>
        <taxon>Troglotremata</taxon>
        <taxon>Troglotrematidae</taxon>
        <taxon>Paragonimus</taxon>
    </lineage>
</organism>
<reference evidence="8 9" key="1">
    <citation type="journal article" date="2019" name="Gigascience">
        <title>Whole-genome sequence of the oriental lung fluke Paragonimus westermani.</title>
        <authorList>
            <person name="Oey H."/>
            <person name="Zakrzewski M."/>
            <person name="Narain K."/>
            <person name="Devi K.R."/>
            <person name="Agatsuma T."/>
            <person name="Nawaratna S."/>
            <person name="Gobert G.N."/>
            <person name="Jones M.K."/>
            <person name="Ragan M.A."/>
            <person name="McManus D.P."/>
            <person name="Krause L."/>
        </authorList>
    </citation>
    <scope>NUCLEOTIDE SEQUENCE [LARGE SCALE GENOMIC DNA]</scope>
    <source>
        <strain evidence="8 9">IND2009</strain>
    </source>
</reference>
<evidence type="ECO:0000256" key="6">
    <source>
        <dbReference type="SAM" id="MobiDB-lite"/>
    </source>
</evidence>
<gene>
    <name evidence="8" type="ORF">DEA37_0013710</name>
</gene>
<dbReference type="Proteomes" id="UP000324629">
    <property type="component" value="Unassembled WGS sequence"/>
</dbReference>
<keyword evidence="4" id="KW-0969">Cilium</keyword>
<feature type="domain" description="HYDIN/VesB/CFA65-like Ig-like" evidence="7">
    <location>
        <begin position="250"/>
        <end position="353"/>
    </location>
</feature>
<evidence type="ECO:0000313" key="8">
    <source>
        <dbReference type="EMBL" id="KAA3680073.1"/>
    </source>
</evidence>